<dbReference type="Proteomes" id="UP000777440">
    <property type="component" value="Unassembled WGS sequence"/>
</dbReference>
<protein>
    <submittedName>
        <fullName evidence="7">MFS transporter</fullName>
    </submittedName>
</protein>
<dbReference type="InterPro" id="IPR011701">
    <property type="entry name" value="MFS"/>
</dbReference>
<evidence type="ECO:0000256" key="3">
    <source>
        <dbReference type="ARBA" id="ARBA00022989"/>
    </source>
</evidence>
<feature type="transmembrane region" description="Helical" evidence="5">
    <location>
        <begin position="282"/>
        <end position="304"/>
    </location>
</feature>
<evidence type="ECO:0000313" key="8">
    <source>
        <dbReference type="Proteomes" id="UP000777440"/>
    </source>
</evidence>
<name>A0ABS7HXE7_9MICO</name>
<gene>
    <name evidence="7" type="ORF">JNB61_08350</name>
</gene>
<organism evidence="7 8">
    <name type="scientific">Microbacterium ureisolvens</name>
    <dbReference type="NCBI Taxonomy" id="2781186"/>
    <lineage>
        <taxon>Bacteria</taxon>
        <taxon>Bacillati</taxon>
        <taxon>Actinomycetota</taxon>
        <taxon>Actinomycetes</taxon>
        <taxon>Micrococcales</taxon>
        <taxon>Microbacteriaceae</taxon>
        <taxon>Microbacterium</taxon>
    </lineage>
</organism>
<keyword evidence="8" id="KW-1185">Reference proteome</keyword>
<feature type="transmembrane region" description="Helical" evidence="5">
    <location>
        <begin position="69"/>
        <end position="87"/>
    </location>
</feature>
<reference evidence="7 8" key="1">
    <citation type="journal article" date="2021" name="MBio">
        <title>Poor Competitiveness of Bradyrhizobium in Pigeon Pea Root Colonization in Indian Soils.</title>
        <authorList>
            <person name="Chalasani D."/>
            <person name="Basu A."/>
            <person name="Pullabhotla S.V.S.R.N."/>
            <person name="Jorrin B."/>
            <person name="Neal A.L."/>
            <person name="Poole P.S."/>
            <person name="Podile A.R."/>
            <person name="Tkacz A."/>
        </authorList>
    </citation>
    <scope>NUCLEOTIDE SEQUENCE [LARGE SCALE GENOMIC DNA]</scope>
    <source>
        <strain evidence="7 8">HU12</strain>
    </source>
</reference>
<comment type="subcellular location">
    <subcellularLocation>
        <location evidence="1">Cell membrane</location>
        <topology evidence="1">Multi-pass membrane protein</topology>
    </subcellularLocation>
</comment>
<feature type="transmembrane region" description="Helical" evidence="5">
    <location>
        <begin position="132"/>
        <end position="154"/>
    </location>
</feature>
<feature type="transmembrane region" description="Helical" evidence="5">
    <location>
        <begin position="249"/>
        <end position="270"/>
    </location>
</feature>
<feature type="transmembrane region" description="Helical" evidence="5">
    <location>
        <begin position="316"/>
        <end position="334"/>
    </location>
</feature>
<proteinExistence type="predicted"/>
<dbReference type="Gene3D" id="1.20.1250.20">
    <property type="entry name" value="MFS general substrate transporter like domains"/>
    <property type="match status" value="2"/>
</dbReference>
<feature type="transmembrane region" description="Helical" evidence="5">
    <location>
        <begin position="36"/>
        <end position="57"/>
    </location>
</feature>
<dbReference type="InterPro" id="IPR036259">
    <property type="entry name" value="MFS_trans_sf"/>
</dbReference>
<dbReference type="PANTHER" id="PTHR23528:SF1">
    <property type="entry name" value="MAJOR FACILITATOR SUPERFAMILY (MFS) PROFILE DOMAIN-CONTAINING PROTEIN"/>
    <property type="match status" value="1"/>
</dbReference>
<keyword evidence="3 5" id="KW-1133">Transmembrane helix</keyword>
<keyword evidence="2 5" id="KW-0812">Transmembrane</keyword>
<dbReference type="SUPFAM" id="SSF103473">
    <property type="entry name" value="MFS general substrate transporter"/>
    <property type="match status" value="1"/>
</dbReference>
<evidence type="ECO:0000256" key="1">
    <source>
        <dbReference type="ARBA" id="ARBA00004651"/>
    </source>
</evidence>
<sequence>MTEMSPAAMAAAAGTTGFKAPGTTPGKTPRGYTPGLAAVNFGVYLALLTPVMVSMAFKIQHISPTTEQATANLGLVLGVGAFFALIANPLAGRLSDRTTSRFGMRRPWVLGGALVGLGGFALIGIADSVWVVLIAWCIVQASMNAVLAAANATLPDQVPLASRGKVSGVVGITTPLGILGGSFLVTFLSDDFARFVVPAAIATALAVLFVLVLKDRRLDEKPAQRFTIGQFFGSFVFNPVKHPDFGWTWLTKFLVMFGYAGIATFLPFYLTEKFQLDEQTAIQTILLANVASMAAMMISSPIGGILSDKIGKRRPFVAIAGVVMVVGLVLLAFAPDVTTLVVAQAIIGLGAGSFFSVDLALATEVLPNPDDTAKDLGVLNIANALPQSIAPAIAPGIIAIGATTALGGYTVYYLFGALVALAGAVLVYRIKGVK</sequence>
<feature type="domain" description="Major facilitator superfamily (MFS) profile" evidence="6">
    <location>
        <begin position="35"/>
        <end position="434"/>
    </location>
</feature>
<feature type="transmembrane region" description="Helical" evidence="5">
    <location>
        <begin position="340"/>
        <end position="363"/>
    </location>
</feature>
<feature type="transmembrane region" description="Helical" evidence="5">
    <location>
        <begin position="108"/>
        <end position="126"/>
    </location>
</feature>
<feature type="transmembrane region" description="Helical" evidence="5">
    <location>
        <begin position="195"/>
        <end position="213"/>
    </location>
</feature>
<feature type="transmembrane region" description="Helical" evidence="5">
    <location>
        <begin position="166"/>
        <end position="189"/>
    </location>
</feature>
<evidence type="ECO:0000259" key="6">
    <source>
        <dbReference type="PROSITE" id="PS50850"/>
    </source>
</evidence>
<dbReference type="InterPro" id="IPR020846">
    <property type="entry name" value="MFS_dom"/>
</dbReference>
<evidence type="ECO:0000256" key="2">
    <source>
        <dbReference type="ARBA" id="ARBA00022692"/>
    </source>
</evidence>
<dbReference type="PROSITE" id="PS50850">
    <property type="entry name" value="MFS"/>
    <property type="match status" value="1"/>
</dbReference>
<dbReference type="EMBL" id="JAEUAX010000003">
    <property type="protein sequence ID" value="MBW9109780.1"/>
    <property type="molecule type" value="Genomic_DNA"/>
</dbReference>
<keyword evidence="4 5" id="KW-0472">Membrane</keyword>
<evidence type="ECO:0000256" key="4">
    <source>
        <dbReference type="ARBA" id="ARBA00023136"/>
    </source>
</evidence>
<evidence type="ECO:0000256" key="5">
    <source>
        <dbReference type="SAM" id="Phobius"/>
    </source>
</evidence>
<feature type="transmembrane region" description="Helical" evidence="5">
    <location>
        <begin position="411"/>
        <end position="430"/>
    </location>
</feature>
<comment type="caution">
    <text evidence="7">The sequence shown here is derived from an EMBL/GenBank/DDBJ whole genome shotgun (WGS) entry which is preliminary data.</text>
</comment>
<evidence type="ECO:0000313" key="7">
    <source>
        <dbReference type="EMBL" id="MBW9109780.1"/>
    </source>
</evidence>
<dbReference type="RefSeq" id="WP_220339313.1">
    <property type="nucleotide sequence ID" value="NZ_JAEUAX010000003.1"/>
</dbReference>
<dbReference type="PANTHER" id="PTHR23528">
    <property type="match status" value="1"/>
</dbReference>
<accession>A0ABS7HXE7</accession>
<dbReference type="Pfam" id="PF07690">
    <property type="entry name" value="MFS_1"/>
    <property type="match status" value="1"/>
</dbReference>